<keyword evidence="1" id="KW-0732">Signal</keyword>
<dbReference type="InterPro" id="IPR058334">
    <property type="entry name" value="DUF8021"/>
</dbReference>
<feature type="domain" description="DUF8021" evidence="2">
    <location>
        <begin position="151"/>
        <end position="264"/>
    </location>
</feature>
<keyword evidence="4" id="KW-1185">Reference proteome</keyword>
<evidence type="ECO:0000313" key="4">
    <source>
        <dbReference type="Proteomes" id="UP000799423"/>
    </source>
</evidence>
<dbReference type="Pfam" id="PF26061">
    <property type="entry name" value="DUF8021"/>
    <property type="match status" value="1"/>
</dbReference>
<evidence type="ECO:0000256" key="1">
    <source>
        <dbReference type="SAM" id="SignalP"/>
    </source>
</evidence>
<dbReference type="EMBL" id="MU006326">
    <property type="protein sequence ID" value="KAF2847409.1"/>
    <property type="molecule type" value="Genomic_DNA"/>
</dbReference>
<dbReference type="Proteomes" id="UP000799423">
    <property type="component" value="Unassembled WGS sequence"/>
</dbReference>
<gene>
    <name evidence="3" type="ORF">T440DRAFT_403617</name>
</gene>
<accession>A0A6A7AZA0</accession>
<reference evidence="3" key="1">
    <citation type="submission" date="2020-01" db="EMBL/GenBank/DDBJ databases">
        <authorList>
            <consortium name="DOE Joint Genome Institute"/>
            <person name="Haridas S."/>
            <person name="Albert R."/>
            <person name="Binder M."/>
            <person name="Bloem J."/>
            <person name="Labutti K."/>
            <person name="Salamov A."/>
            <person name="Andreopoulos B."/>
            <person name="Baker S.E."/>
            <person name="Barry K."/>
            <person name="Bills G."/>
            <person name="Bluhm B.H."/>
            <person name="Cannon C."/>
            <person name="Castanera R."/>
            <person name="Culley D.E."/>
            <person name="Daum C."/>
            <person name="Ezra D."/>
            <person name="Gonzalez J.B."/>
            <person name="Henrissat B."/>
            <person name="Kuo A."/>
            <person name="Liang C."/>
            <person name="Lipzen A."/>
            <person name="Lutzoni F."/>
            <person name="Magnuson J."/>
            <person name="Mondo S."/>
            <person name="Nolan M."/>
            <person name="Ohm R."/>
            <person name="Pangilinan J."/>
            <person name="Park H.-J."/>
            <person name="Ramirez L."/>
            <person name="Alfaro M."/>
            <person name="Sun H."/>
            <person name="Tritt A."/>
            <person name="Yoshinaga Y."/>
            <person name="Zwiers L.-H."/>
            <person name="Turgeon B.G."/>
            <person name="Goodwin S.B."/>
            <person name="Spatafora J.W."/>
            <person name="Crous P.W."/>
            <person name="Grigoriev I.V."/>
        </authorList>
    </citation>
    <scope>NUCLEOTIDE SEQUENCE</scope>
    <source>
        <strain evidence="3">IPT5</strain>
    </source>
</reference>
<evidence type="ECO:0000259" key="2">
    <source>
        <dbReference type="Pfam" id="PF26061"/>
    </source>
</evidence>
<evidence type="ECO:0000313" key="3">
    <source>
        <dbReference type="EMBL" id="KAF2847409.1"/>
    </source>
</evidence>
<feature type="chain" id="PRO_5025630467" description="DUF8021 domain-containing protein" evidence="1">
    <location>
        <begin position="18"/>
        <end position="273"/>
    </location>
</feature>
<organism evidence="3 4">
    <name type="scientific">Plenodomus tracheiphilus IPT5</name>
    <dbReference type="NCBI Taxonomy" id="1408161"/>
    <lineage>
        <taxon>Eukaryota</taxon>
        <taxon>Fungi</taxon>
        <taxon>Dikarya</taxon>
        <taxon>Ascomycota</taxon>
        <taxon>Pezizomycotina</taxon>
        <taxon>Dothideomycetes</taxon>
        <taxon>Pleosporomycetidae</taxon>
        <taxon>Pleosporales</taxon>
        <taxon>Pleosporineae</taxon>
        <taxon>Leptosphaeriaceae</taxon>
        <taxon>Plenodomus</taxon>
    </lineage>
</organism>
<protein>
    <recommendedName>
        <fullName evidence="2">DUF8021 domain-containing protein</fullName>
    </recommendedName>
</protein>
<sequence length="273" mass="29776">MLFFSTVLVLLYTTAQAQTTCSRTLLQDIASKYIGAQTSGTPNMLPPGPNLTYTENDVPLDAKEGILRQPIMIDLNRTFLDTTSCSVFAEITAALNPHPYVIDTVIRVSNTSGAILSIQSVVADSGDWVFNATSHLRWSRPENWQTVPVSQRSTRSAMIFAADAYLDSWANGSVAVPYGTPCARLEGGAYTGERSPTTNTCHMPEFPKPFKGVGNRRYVVDEEMGAVGILNDFPFIDATRPEGTPSSNLVRIEGGKIRYIHETTICATRGCGR</sequence>
<dbReference type="AlphaFoldDB" id="A0A6A7AZA0"/>
<proteinExistence type="predicted"/>
<dbReference type="OrthoDB" id="3515051at2759"/>
<feature type="signal peptide" evidence="1">
    <location>
        <begin position="1"/>
        <end position="17"/>
    </location>
</feature>
<name>A0A6A7AZA0_9PLEO</name>